<accession>A0AAU8FKQ0</accession>
<dbReference type="EMBL" id="CP159289">
    <property type="protein sequence ID" value="XCH24117.1"/>
    <property type="molecule type" value="Genomic_DNA"/>
</dbReference>
<gene>
    <name evidence="1" type="ORF">ABV298_28025</name>
</gene>
<protein>
    <recommendedName>
        <fullName evidence="2">DUF4595 domain-containing protein</fullName>
    </recommendedName>
</protein>
<reference evidence="1" key="1">
    <citation type="submission" date="2024-06" db="EMBL/GenBank/DDBJ databases">
        <title>Sequencing and assembly of the genome of Dyadobacter sp. strain 676, a symbiont of Cyamopsis tetragonoloba.</title>
        <authorList>
            <person name="Guro P."/>
            <person name="Sazanova A."/>
            <person name="Kuznetsova I."/>
            <person name="Belimov A."/>
            <person name="Safronova V."/>
        </authorList>
    </citation>
    <scope>NUCLEOTIDE SEQUENCE</scope>
    <source>
        <strain evidence="1">676</strain>
    </source>
</reference>
<sequence length="192" mass="22569">MPQPNVYPTFIAKYTWNNVDYLLSWYQYDTDNPIRYFLRMEPYAKFSYTIHAEEQSDLPRPVTGFLEREKLNLSTAQISVNERNEKQYFVNAATASGTNYQFTFDNAGKLINTVYQAEAFYYNVEEYPEQIRTFIKNAPAFSAMKLIQGYKFSNVLGTGYVMNMQATNENCWLNFDQDGKFVNMTYQTAIYR</sequence>
<evidence type="ECO:0000313" key="1">
    <source>
        <dbReference type="EMBL" id="XCH24117.1"/>
    </source>
</evidence>
<organism evidence="1">
    <name type="scientific">Dyadobacter sp. 676</name>
    <dbReference type="NCBI Taxonomy" id="3088362"/>
    <lineage>
        <taxon>Bacteria</taxon>
        <taxon>Pseudomonadati</taxon>
        <taxon>Bacteroidota</taxon>
        <taxon>Cytophagia</taxon>
        <taxon>Cytophagales</taxon>
        <taxon>Spirosomataceae</taxon>
        <taxon>Dyadobacter</taxon>
    </lineage>
</organism>
<name>A0AAU8FKQ0_9BACT</name>
<dbReference type="AlphaFoldDB" id="A0AAU8FKQ0"/>
<dbReference type="SUPFAM" id="SSF160574">
    <property type="entry name" value="BT0923-like"/>
    <property type="match status" value="1"/>
</dbReference>
<dbReference type="RefSeq" id="WP_353719440.1">
    <property type="nucleotide sequence ID" value="NZ_CP159289.1"/>
</dbReference>
<proteinExistence type="predicted"/>
<evidence type="ECO:0008006" key="2">
    <source>
        <dbReference type="Google" id="ProtNLM"/>
    </source>
</evidence>